<feature type="compositionally biased region" description="Pro residues" evidence="6">
    <location>
        <begin position="465"/>
        <end position="490"/>
    </location>
</feature>
<dbReference type="InterPro" id="IPR008966">
    <property type="entry name" value="Adhesion_dom_sf"/>
</dbReference>
<comment type="subcellular location">
    <subcellularLocation>
        <location evidence="1">Secreted</location>
        <location evidence="1">Cell wall</location>
        <topology evidence="1">Peptidoglycan-anchor</topology>
    </subcellularLocation>
</comment>
<evidence type="ECO:0000313" key="11">
    <source>
        <dbReference type="Proteomes" id="UP001500851"/>
    </source>
</evidence>
<evidence type="ECO:0000256" key="7">
    <source>
        <dbReference type="SAM" id="Phobius"/>
    </source>
</evidence>
<keyword evidence="5" id="KW-0572">Peptidoglycan-anchor</keyword>
<evidence type="ECO:0000256" key="3">
    <source>
        <dbReference type="ARBA" id="ARBA00022525"/>
    </source>
</evidence>
<evidence type="ECO:0000256" key="8">
    <source>
        <dbReference type="SAM" id="SignalP"/>
    </source>
</evidence>
<feature type="region of interest" description="Disordered" evidence="6">
    <location>
        <begin position="1"/>
        <end position="20"/>
    </location>
</feature>
<keyword evidence="4 8" id="KW-0732">Signal</keyword>
<feature type="region of interest" description="Disordered" evidence="6">
    <location>
        <begin position="465"/>
        <end position="491"/>
    </location>
</feature>
<evidence type="ECO:0000256" key="4">
    <source>
        <dbReference type="ARBA" id="ARBA00022729"/>
    </source>
</evidence>
<dbReference type="InterPro" id="IPR019931">
    <property type="entry name" value="LPXTG_anchor"/>
</dbReference>
<comment type="caution">
    <text evidence="10">The sequence shown here is derived from an EMBL/GenBank/DDBJ whole genome shotgun (WGS) entry which is preliminary data.</text>
</comment>
<dbReference type="InterPro" id="IPR046022">
    <property type="entry name" value="DUF5979"/>
</dbReference>
<keyword evidence="11" id="KW-1185">Reference proteome</keyword>
<dbReference type="Pfam" id="PF17961">
    <property type="entry name" value="Big_8"/>
    <property type="match status" value="1"/>
</dbReference>
<dbReference type="Pfam" id="PF19407">
    <property type="entry name" value="DUF5979"/>
    <property type="match status" value="1"/>
</dbReference>
<protein>
    <recommendedName>
        <fullName evidence="9">Gram-positive cocci surface proteins LPxTG domain-containing protein</fullName>
    </recommendedName>
</protein>
<dbReference type="InterPro" id="IPR011252">
    <property type="entry name" value="Fibrogen-bd_dom1"/>
</dbReference>
<evidence type="ECO:0000313" key="10">
    <source>
        <dbReference type="EMBL" id="GAA1800340.1"/>
    </source>
</evidence>
<evidence type="ECO:0000256" key="6">
    <source>
        <dbReference type="SAM" id="MobiDB-lite"/>
    </source>
</evidence>
<feature type="transmembrane region" description="Helical" evidence="7">
    <location>
        <begin position="502"/>
        <end position="523"/>
    </location>
</feature>
<evidence type="ECO:0000256" key="2">
    <source>
        <dbReference type="ARBA" id="ARBA00022512"/>
    </source>
</evidence>
<accession>A0ABP4Y0X9</accession>
<dbReference type="SUPFAM" id="SSF49401">
    <property type="entry name" value="Bacterial adhesins"/>
    <property type="match status" value="1"/>
</dbReference>
<reference evidence="11" key="1">
    <citation type="journal article" date="2019" name="Int. J. Syst. Evol. Microbiol.">
        <title>The Global Catalogue of Microorganisms (GCM) 10K type strain sequencing project: providing services to taxonomists for standard genome sequencing and annotation.</title>
        <authorList>
            <consortium name="The Broad Institute Genomics Platform"/>
            <consortium name="The Broad Institute Genome Sequencing Center for Infectious Disease"/>
            <person name="Wu L."/>
            <person name="Ma J."/>
        </authorList>
    </citation>
    <scope>NUCLEOTIDE SEQUENCE [LARGE SCALE GENOMIC DNA]</scope>
    <source>
        <strain evidence="11">JCM 14736</strain>
    </source>
</reference>
<keyword evidence="7" id="KW-1133">Transmembrane helix</keyword>
<sequence>MQNTQWQGSADGARRTKRSGAGGFRRLSGLAGALALAAGLLGVSAPAIAAPVAAAAPTVTYPDAISNISIAKDSGGSGSLSQWEQVRISADWAVPNGAKAGETFGMALPQEFSRYGSGSFELADPSTGVVMATCQASDGSGPQVVCTLTSAVNGLESVGGDFWMQGVATQSTTSETVEFEVGGKVEIVDLPGGGGITPEDLTEPDQPYKFGGATAKEGRIEWVIGIPRSSVAAGAFTVKDALDPKQENHSYTGEVQLNQRPVQNGQFVGEWTPVDPARYSVKFAPDNKSFEFSAQGLPADGFSYRLNYFTQADGQVLEGDVFGNTATVQDTTTSSAFTVKNEGGGTASGKQFTRFTIVKQLDGAQAAAAQNQSFSVKYSVKGTNDAPKTMTLRPGQPVKSDRAPLGSTFVIEEVDLPKIDGVAWGTPVLTGTGVRPVGGGAYEVTPGTTAGVELVLTNLANPVVPPTPTPPVPTVPPTTVPPTATTPPATPKLATTGGDALIPFWIAGAAAIVLGLGATGIALRRRTNSEK</sequence>
<keyword evidence="2" id="KW-0134">Cell wall</keyword>
<feature type="domain" description="Gram-positive cocci surface proteins LPxTG" evidence="9">
    <location>
        <begin position="493"/>
        <end position="531"/>
    </location>
</feature>
<keyword evidence="7" id="KW-0812">Transmembrane</keyword>
<dbReference type="Gene3D" id="2.60.40.1280">
    <property type="match status" value="1"/>
</dbReference>
<keyword evidence="3" id="KW-0964">Secreted</keyword>
<dbReference type="PROSITE" id="PS50847">
    <property type="entry name" value="GRAM_POS_ANCHORING"/>
    <property type="match status" value="1"/>
</dbReference>
<feature type="signal peptide" evidence="8">
    <location>
        <begin position="1"/>
        <end position="49"/>
    </location>
</feature>
<name>A0ABP4Y0X9_9MICO</name>
<dbReference type="EMBL" id="BAAAOB010000006">
    <property type="protein sequence ID" value="GAA1800340.1"/>
    <property type="molecule type" value="Genomic_DNA"/>
</dbReference>
<dbReference type="InterPro" id="IPR041171">
    <property type="entry name" value="SDR_Ig"/>
</dbReference>
<evidence type="ECO:0000256" key="5">
    <source>
        <dbReference type="ARBA" id="ARBA00023088"/>
    </source>
</evidence>
<evidence type="ECO:0000256" key="1">
    <source>
        <dbReference type="ARBA" id="ARBA00004168"/>
    </source>
</evidence>
<proteinExistence type="predicted"/>
<gene>
    <name evidence="10" type="ORF">GCM10009768_31670</name>
</gene>
<dbReference type="Gene3D" id="2.60.40.740">
    <property type="match status" value="1"/>
</dbReference>
<evidence type="ECO:0000259" key="9">
    <source>
        <dbReference type="PROSITE" id="PS50847"/>
    </source>
</evidence>
<dbReference type="RefSeq" id="WP_344033593.1">
    <property type="nucleotide sequence ID" value="NZ_BAAAOB010000006.1"/>
</dbReference>
<feature type="chain" id="PRO_5046926440" description="Gram-positive cocci surface proteins LPxTG domain-containing protein" evidence="8">
    <location>
        <begin position="50"/>
        <end position="531"/>
    </location>
</feature>
<keyword evidence="7" id="KW-0472">Membrane</keyword>
<dbReference type="Proteomes" id="UP001500851">
    <property type="component" value="Unassembled WGS sequence"/>
</dbReference>
<organism evidence="10 11">
    <name type="scientific">Leucobacter iarius</name>
    <dbReference type="NCBI Taxonomy" id="333963"/>
    <lineage>
        <taxon>Bacteria</taxon>
        <taxon>Bacillati</taxon>
        <taxon>Actinomycetota</taxon>
        <taxon>Actinomycetes</taxon>
        <taxon>Micrococcales</taxon>
        <taxon>Microbacteriaceae</taxon>
        <taxon>Leucobacter</taxon>
    </lineage>
</organism>